<organism evidence="1 2">
    <name type="scientific">Flavobacterium plurextorum</name>
    <dbReference type="NCBI Taxonomy" id="1114867"/>
    <lineage>
        <taxon>Bacteria</taxon>
        <taxon>Pseudomonadati</taxon>
        <taxon>Bacteroidota</taxon>
        <taxon>Flavobacteriia</taxon>
        <taxon>Flavobacteriales</taxon>
        <taxon>Flavobacteriaceae</taxon>
        <taxon>Flavobacterium</taxon>
    </lineage>
</organism>
<evidence type="ECO:0008006" key="3">
    <source>
        <dbReference type="Google" id="ProtNLM"/>
    </source>
</evidence>
<proteinExistence type="predicted"/>
<feature type="non-terminal residue" evidence="1">
    <location>
        <position position="211"/>
    </location>
</feature>
<sequence>MQNNNIMKKTIILFIVTMLVASCNSQIKEKKMETQDPIRKNQDTLYARYLPLMEKLLKSNNFKILEHDDFKNKIQEYFGVDIDKSKYNDIFLGGEGFGFTAMNNERFIDTYTEGDRGDIDGAGDAFSDGLKDRIEDDYYNFIFVYFNKILLNDDLSAIFKINSDLNATEKIVVCLNYEKNSILKNTFVKNLKEIDAYNDDFKSHLFWYNNK</sequence>
<protein>
    <recommendedName>
        <fullName evidence="3">Lipoprotein</fullName>
    </recommendedName>
</protein>
<name>A0ABX4CNH0_9FLAO</name>
<evidence type="ECO:0000313" key="1">
    <source>
        <dbReference type="EMBL" id="OXA99126.1"/>
    </source>
</evidence>
<evidence type="ECO:0000313" key="2">
    <source>
        <dbReference type="Proteomes" id="UP000198381"/>
    </source>
</evidence>
<accession>A0ABX4CNH0</accession>
<dbReference type="EMBL" id="MUHD01000062">
    <property type="protein sequence ID" value="OXA99126.1"/>
    <property type="molecule type" value="Genomic_DNA"/>
</dbReference>
<comment type="caution">
    <text evidence="1">The sequence shown here is derived from an EMBL/GenBank/DDBJ whole genome shotgun (WGS) entry which is preliminary data.</text>
</comment>
<gene>
    <name evidence="1" type="ORF">B0A81_21460</name>
</gene>
<keyword evidence="2" id="KW-1185">Reference proteome</keyword>
<reference evidence="1 2" key="1">
    <citation type="submission" date="2016-11" db="EMBL/GenBank/DDBJ databases">
        <title>Whole genomes of Flavobacteriaceae.</title>
        <authorList>
            <person name="Stine C."/>
            <person name="Li C."/>
            <person name="Tadesse D."/>
        </authorList>
    </citation>
    <scope>NUCLEOTIDE SEQUENCE [LARGE SCALE GENOMIC DNA]</scope>
    <source>
        <strain evidence="1 2">CCUG 60112</strain>
    </source>
</reference>
<dbReference type="Proteomes" id="UP000198381">
    <property type="component" value="Unassembled WGS sequence"/>
</dbReference>